<protein>
    <submittedName>
        <fullName evidence="1">Uncharacterized protein</fullName>
    </submittedName>
</protein>
<keyword evidence="2" id="KW-1185">Reference proteome</keyword>
<accession>W9R6F6</accession>
<name>W9R6F6_9ROSA</name>
<dbReference type="Proteomes" id="UP000030645">
    <property type="component" value="Unassembled WGS sequence"/>
</dbReference>
<dbReference type="EMBL" id="KE343711">
    <property type="protein sequence ID" value="EXB39064.1"/>
    <property type="molecule type" value="Genomic_DNA"/>
</dbReference>
<organism evidence="1 2">
    <name type="scientific">Morus notabilis</name>
    <dbReference type="NCBI Taxonomy" id="981085"/>
    <lineage>
        <taxon>Eukaryota</taxon>
        <taxon>Viridiplantae</taxon>
        <taxon>Streptophyta</taxon>
        <taxon>Embryophyta</taxon>
        <taxon>Tracheophyta</taxon>
        <taxon>Spermatophyta</taxon>
        <taxon>Magnoliopsida</taxon>
        <taxon>eudicotyledons</taxon>
        <taxon>Gunneridae</taxon>
        <taxon>Pentapetalae</taxon>
        <taxon>rosids</taxon>
        <taxon>fabids</taxon>
        <taxon>Rosales</taxon>
        <taxon>Moraceae</taxon>
        <taxon>Moreae</taxon>
        <taxon>Morus</taxon>
    </lineage>
</organism>
<evidence type="ECO:0000313" key="1">
    <source>
        <dbReference type="EMBL" id="EXB39064.1"/>
    </source>
</evidence>
<evidence type="ECO:0000313" key="2">
    <source>
        <dbReference type="Proteomes" id="UP000030645"/>
    </source>
</evidence>
<dbReference type="AlphaFoldDB" id="W9R6F6"/>
<sequence>MNYSRKVACPVGEGCRHVSWRSKRAGHFLISDNHNAKRGRYRQPLSKTSYARLRGYVSACLSPLIACSAIVGP</sequence>
<gene>
    <name evidence="1" type="ORF">L484_016531</name>
</gene>
<proteinExistence type="predicted"/>
<reference evidence="2" key="1">
    <citation type="submission" date="2013-01" db="EMBL/GenBank/DDBJ databases">
        <title>Draft Genome Sequence of a Mulberry Tree, Morus notabilis C.K. Schneid.</title>
        <authorList>
            <person name="He N."/>
            <person name="Zhao S."/>
        </authorList>
    </citation>
    <scope>NUCLEOTIDE SEQUENCE</scope>
</reference>